<dbReference type="RefSeq" id="YP_011108879.1">
    <property type="nucleotide sequence ID" value="NC_092586.1"/>
</dbReference>
<dbReference type="GeneID" id="98835779"/>
<name>A0AA86YA69_9CAUD</name>
<evidence type="ECO:0000313" key="2">
    <source>
        <dbReference type="Proteomes" id="UP001302265"/>
    </source>
</evidence>
<reference evidence="1 2" key="1">
    <citation type="journal article" date="2023" name="Nat. Microbiol.">
        <title>A compendium of viruses from methanogenic archaea reveals their diversity and adaptations to the gut environment.</title>
        <authorList>
            <person name="Medvedeva S."/>
            <person name="Borrel G."/>
            <person name="Krupovic M."/>
            <person name="Gribaldo S."/>
        </authorList>
    </citation>
    <scope>NUCLEOTIDE SEQUENCE [LARGE SCALE GENOMIC DNA]</scope>
</reference>
<keyword evidence="2" id="KW-1185">Reference proteome</keyword>
<protein>
    <submittedName>
        <fullName evidence="1">Uncharacterized protein</fullName>
    </submittedName>
</protein>
<dbReference type="Proteomes" id="UP001302265">
    <property type="component" value="Segment"/>
</dbReference>
<organism evidence="1 2">
    <name type="scientific">Caudoviricetes sp. vir215</name>
    <dbReference type="NCBI Taxonomy" id="3068354"/>
    <lineage>
        <taxon>Viruses</taxon>
        <taxon>Duplodnaviria</taxon>
        <taxon>Heunggongvirae</taxon>
        <taxon>Uroviricota</taxon>
        <taxon>Caudoviricetes</taxon>
    </lineage>
</organism>
<accession>A0AA86YA69</accession>
<proteinExistence type="predicted"/>
<dbReference type="EMBL" id="BK063676">
    <property type="protein sequence ID" value="DBA35326.1"/>
    <property type="molecule type" value="Genomic_DNA"/>
</dbReference>
<evidence type="ECO:0000313" key="1">
    <source>
        <dbReference type="EMBL" id="DBA35326.1"/>
    </source>
</evidence>
<sequence length="51" mass="5643">MRTPSTISVLMADRFSALHMQGPSGDAREDKRTCECMGWPDLAKAFGRGKE</sequence>
<gene>
    <name evidence="1" type="ORF">vir215_00024</name>
</gene>